<evidence type="ECO:0000313" key="2">
    <source>
        <dbReference type="EMBL" id="QDV39273.1"/>
    </source>
</evidence>
<name>A0A518HEK1_9BACT</name>
<gene>
    <name evidence="2" type="ORF">ElP_72370</name>
</gene>
<accession>A0A518HEK1</accession>
<dbReference type="OrthoDB" id="9786424at2"/>
<protein>
    <recommendedName>
        <fullName evidence="4">SEC-C motif protein</fullName>
    </recommendedName>
</protein>
<dbReference type="EMBL" id="CP036427">
    <property type="protein sequence ID" value="QDV39273.1"/>
    <property type="molecule type" value="Genomic_DNA"/>
</dbReference>
<dbReference type="RefSeq" id="WP_145279498.1">
    <property type="nucleotide sequence ID" value="NZ_CP036427.1"/>
</dbReference>
<keyword evidence="2" id="KW-0614">Plasmid</keyword>
<keyword evidence="3" id="KW-1185">Reference proteome</keyword>
<dbReference type="KEGG" id="tpla:ElP_72370"/>
<evidence type="ECO:0000256" key="1">
    <source>
        <dbReference type="SAM" id="MobiDB-lite"/>
    </source>
</evidence>
<evidence type="ECO:0000313" key="3">
    <source>
        <dbReference type="Proteomes" id="UP000317835"/>
    </source>
</evidence>
<evidence type="ECO:0008006" key="4">
    <source>
        <dbReference type="Google" id="ProtNLM"/>
    </source>
</evidence>
<dbReference type="InterPro" id="IPR004027">
    <property type="entry name" value="SEC_C_motif"/>
</dbReference>
<organism evidence="2 3">
    <name type="scientific">Tautonia plasticadhaerens</name>
    <dbReference type="NCBI Taxonomy" id="2527974"/>
    <lineage>
        <taxon>Bacteria</taxon>
        <taxon>Pseudomonadati</taxon>
        <taxon>Planctomycetota</taxon>
        <taxon>Planctomycetia</taxon>
        <taxon>Isosphaerales</taxon>
        <taxon>Isosphaeraceae</taxon>
        <taxon>Tautonia</taxon>
    </lineage>
</organism>
<sequence>MGWYDRNPERWRTEREVARKLLFCARPGVDPRGTAFITGHLSVLSRHGHEYGPFNIRVTYPDRFPDAGLVPSVYLYSHRDRWRNGFDSHIEPDWRLCLFVPGESGIDFAREDSLGELLAVTASFLRKEVIYQRDLAAKVAEGPPAVWPGEARSHGTEGIVEAVRARGSIRVTEPCPCGSGIAYRDCHLSVVQGAHLSGTARPKRPRLGGGNRSRNRRMA</sequence>
<feature type="region of interest" description="Disordered" evidence="1">
    <location>
        <begin position="197"/>
        <end position="219"/>
    </location>
</feature>
<dbReference type="Pfam" id="PF02810">
    <property type="entry name" value="SEC-C"/>
    <property type="match status" value="1"/>
</dbReference>
<proteinExistence type="predicted"/>
<dbReference type="AlphaFoldDB" id="A0A518HEK1"/>
<dbReference type="Proteomes" id="UP000317835">
    <property type="component" value="Plasmid pElP_1"/>
</dbReference>
<geneLocation type="plasmid" evidence="3">
    <name>pelp_1</name>
</geneLocation>
<reference evidence="2 3" key="1">
    <citation type="submission" date="2019-02" db="EMBL/GenBank/DDBJ databases">
        <title>Deep-cultivation of Planctomycetes and their phenomic and genomic characterization uncovers novel biology.</title>
        <authorList>
            <person name="Wiegand S."/>
            <person name="Jogler M."/>
            <person name="Boedeker C."/>
            <person name="Pinto D."/>
            <person name="Vollmers J."/>
            <person name="Rivas-Marin E."/>
            <person name="Kohn T."/>
            <person name="Peeters S.H."/>
            <person name="Heuer A."/>
            <person name="Rast P."/>
            <person name="Oberbeckmann S."/>
            <person name="Bunk B."/>
            <person name="Jeske O."/>
            <person name="Meyerdierks A."/>
            <person name="Storesund J.E."/>
            <person name="Kallscheuer N."/>
            <person name="Luecker S."/>
            <person name="Lage O.M."/>
            <person name="Pohl T."/>
            <person name="Merkel B.J."/>
            <person name="Hornburger P."/>
            <person name="Mueller R.-W."/>
            <person name="Bruemmer F."/>
            <person name="Labrenz M."/>
            <person name="Spormann A.M."/>
            <person name="Op den Camp H."/>
            <person name="Overmann J."/>
            <person name="Amann R."/>
            <person name="Jetten M.S.M."/>
            <person name="Mascher T."/>
            <person name="Medema M.H."/>
            <person name="Devos D.P."/>
            <person name="Kaster A.-K."/>
            <person name="Ovreas L."/>
            <person name="Rohde M."/>
            <person name="Galperin M.Y."/>
            <person name="Jogler C."/>
        </authorList>
    </citation>
    <scope>NUCLEOTIDE SEQUENCE [LARGE SCALE GENOMIC DNA]</scope>
    <source>
        <strain evidence="2 3">ElP</strain>
        <plasmid evidence="3">pelp_1</plasmid>
    </source>
</reference>
<dbReference type="SUPFAM" id="SSF103642">
    <property type="entry name" value="Sec-C motif"/>
    <property type="match status" value="1"/>
</dbReference>